<dbReference type="PATRIC" id="fig|1415168.3.peg.1911"/>
<dbReference type="RefSeq" id="WP_011836112.1">
    <property type="nucleotide sequence ID" value="NZ_AZSI01000084.1"/>
</dbReference>
<evidence type="ECO:0000313" key="1">
    <source>
        <dbReference type="EMBL" id="KEY62002.1"/>
    </source>
</evidence>
<dbReference type="GeneID" id="61110529"/>
<dbReference type="Proteomes" id="UP000028401">
    <property type="component" value="Unassembled WGS sequence"/>
</dbReference>
<sequence>MKFKFKGINYYEDSENNYVGAVNTCSIVKEFADFQAAIDYVADHKGFLIAEDGKTAFNVLTITEID</sequence>
<gene>
    <name evidence="1" type="ORF">U725_01841</name>
</gene>
<reference evidence="1 2" key="1">
    <citation type="submission" date="2014-06" db="EMBL/GenBank/DDBJ databases">
        <title>Draft genome sequence of the putrescine producing strain Lactococcus lactis subsp cremoris GE214.</title>
        <authorList>
            <person name="Ladero V."/>
            <person name="Linares D.M."/>
            <person name="del Rio B."/>
            <person name="Mayo B."/>
            <person name="Martin M.C."/>
            <person name="Fernandez M."/>
            <person name="Alvarez M.A."/>
        </authorList>
    </citation>
    <scope>NUCLEOTIDE SEQUENCE [LARGE SCALE GENOMIC DNA]</scope>
    <source>
        <strain evidence="1 2">GE214</strain>
    </source>
</reference>
<organism evidence="1 2">
    <name type="scientific">Lactococcus cremoris subsp. cremoris GE214</name>
    <dbReference type="NCBI Taxonomy" id="1415168"/>
    <lineage>
        <taxon>Bacteria</taxon>
        <taxon>Bacillati</taxon>
        <taxon>Bacillota</taxon>
        <taxon>Bacilli</taxon>
        <taxon>Lactobacillales</taxon>
        <taxon>Streptococcaceae</taxon>
        <taxon>Lactococcus</taxon>
        <taxon>Lactococcus cremoris subsp. cremoris</taxon>
    </lineage>
</organism>
<name>A0A084A9M3_LACLC</name>
<comment type="caution">
    <text evidence="1">The sequence shown here is derived from an EMBL/GenBank/DDBJ whole genome shotgun (WGS) entry which is preliminary data.</text>
</comment>
<dbReference type="EMBL" id="AZSI01000084">
    <property type="protein sequence ID" value="KEY62002.1"/>
    <property type="molecule type" value="Genomic_DNA"/>
</dbReference>
<dbReference type="AlphaFoldDB" id="A0A084A9M3"/>
<proteinExistence type="predicted"/>
<evidence type="ECO:0000313" key="2">
    <source>
        <dbReference type="Proteomes" id="UP000028401"/>
    </source>
</evidence>
<protein>
    <submittedName>
        <fullName evidence="1">Uncharacterized protein</fullName>
    </submittedName>
</protein>
<accession>A0A084A9M3</accession>